<evidence type="ECO:0000259" key="7">
    <source>
        <dbReference type="PROSITE" id="PS51000"/>
    </source>
</evidence>
<dbReference type="GO" id="GO:0003700">
    <property type="term" value="F:DNA-binding transcription factor activity"/>
    <property type="evidence" value="ECO:0007669"/>
    <property type="project" value="InterPro"/>
</dbReference>
<evidence type="ECO:0000256" key="5">
    <source>
        <dbReference type="ARBA" id="ARBA00023163"/>
    </source>
</evidence>
<keyword evidence="2" id="KW-0678">Repressor</keyword>
<comment type="caution">
    <text evidence="8">The sequence shown here is derived from an EMBL/GenBank/DDBJ whole genome shotgun (WGS) entry which is preliminary data.</text>
</comment>
<evidence type="ECO:0000256" key="6">
    <source>
        <dbReference type="ARBA" id="ARBA00024937"/>
    </source>
</evidence>
<keyword evidence="5" id="KW-0804">Transcription</keyword>
<keyword evidence="9" id="KW-1185">Reference proteome</keyword>
<organism evidence="8 9">
    <name type="scientific">Lactobacillus psittaci DSM 15354</name>
    <dbReference type="NCBI Taxonomy" id="1122152"/>
    <lineage>
        <taxon>Bacteria</taxon>
        <taxon>Bacillati</taxon>
        <taxon>Bacillota</taxon>
        <taxon>Bacilli</taxon>
        <taxon>Lactobacillales</taxon>
        <taxon>Lactobacillaceae</taxon>
        <taxon>Lactobacillus</taxon>
    </lineage>
</organism>
<proteinExistence type="predicted"/>
<dbReference type="eggNOG" id="COG1349">
    <property type="taxonomic scope" value="Bacteria"/>
</dbReference>
<dbReference type="Pfam" id="PF08220">
    <property type="entry name" value="HTH_DeoR"/>
    <property type="match status" value="1"/>
</dbReference>
<dbReference type="AlphaFoldDB" id="A0A0R1S3H6"/>
<dbReference type="Proteomes" id="UP000051931">
    <property type="component" value="Unassembled WGS sequence"/>
</dbReference>
<evidence type="ECO:0000256" key="3">
    <source>
        <dbReference type="ARBA" id="ARBA00023015"/>
    </source>
</evidence>
<dbReference type="PANTHER" id="PTHR30363">
    <property type="entry name" value="HTH-TYPE TRANSCRIPTIONAL REGULATOR SRLR-RELATED"/>
    <property type="match status" value="1"/>
</dbReference>
<dbReference type="STRING" id="1122152.GCA_000425905_00212"/>
<dbReference type="PROSITE" id="PS51000">
    <property type="entry name" value="HTH_DEOR_2"/>
    <property type="match status" value="1"/>
</dbReference>
<dbReference type="OrthoDB" id="9798651at2"/>
<dbReference type="EMBL" id="AZFB01000003">
    <property type="protein sequence ID" value="KRL63532.1"/>
    <property type="molecule type" value="Genomic_DNA"/>
</dbReference>
<dbReference type="RefSeq" id="WP_027825511.1">
    <property type="nucleotide sequence ID" value="NZ_AZFB01000003.1"/>
</dbReference>
<keyword evidence="4" id="KW-0238">DNA-binding</keyword>
<dbReference type="PANTHER" id="PTHR30363:SF4">
    <property type="entry name" value="GLYCEROL-3-PHOSPHATE REGULON REPRESSOR"/>
    <property type="match status" value="1"/>
</dbReference>
<evidence type="ECO:0000256" key="2">
    <source>
        <dbReference type="ARBA" id="ARBA00022491"/>
    </source>
</evidence>
<protein>
    <recommendedName>
        <fullName evidence="1">Lactose phosphotransferase system repressor</fullName>
    </recommendedName>
</protein>
<dbReference type="SUPFAM" id="SSF100950">
    <property type="entry name" value="NagB/RpiA/CoA transferase-like"/>
    <property type="match status" value="1"/>
</dbReference>
<name>A0A0R1S3H6_9LACO</name>
<dbReference type="Pfam" id="PF00455">
    <property type="entry name" value="DeoRC"/>
    <property type="match status" value="1"/>
</dbReference>
<evidence type="ECO:0000256" key="1">
    <source>
        <dbReference type="ARBA" id="ARBA00021390"/>
    </source>
</evidence>
<dbReference type="GO" id="GO:0003677">
    <property type="term" value="F:DNA binding"/>
    <property type="evidence" value="ECO:0007669"/>
    <property type="project" value="UniProtKB-KW"/>
</dbReference>
<dbReference type="PATRIC" id="fig|1122152.4.peg.789"/>
<dbReference type="InterPro" id="IPR037171">
    <property type="entry name" value="NagB/RpiA_transferase-like"/>
</dbReference>
<evidence type="ECO:0000256" key="4">
    <source>
        <dbReference type="ARBA" id="ARBA00023125"/>
    </source>
</evidence>
<evidence type="ECO:0000313" key="9">
    <source>
        <dbReference type="Proteomes" id="UP000051931"/>
    </source>
</evidence>
<dbReference type="InterPro" id="IPR036388">
    <property type="entry name" value="WH-like_DNA-bd_sf"/>
</dbReference>
<dbReference type="Gene3D" id="3.40.50.1360">
    <property type="match status" value="1"/>
</dbReference>
<dbReference type="PRINTS" id="PR00037">
    <property type="entry name" value="HTHLACR"/>
</dbReference>
<sequence length="251" mass="28362">MIKRERLETIIQILKHKQLATVGELARDMRVSKMTIRRDLDELSAANQIIRVHGGARYVNDASAIEINYEEKREIHIAEKKEVAKKAGALIEDGSTVYVGPGTTLEFMVTNLKQSHLRIVTNSLPVFNAARANVNNYDLILIGGVYRRKSGAFIGAIANKDIRALTYDCSFVGVNGLINSSMMTANMEEGLTQAEAMNRSKKRFVVTDRFKLNKSDFYDFYSLRDVDQLITNKDISQAEIDKYSQYTKLNI</sequence>
<gene>
    <name evidence="8" type="ORF">FC23_GL000775</name>
</gene>
<comment type="function">
    <text evidence="6">Repressor of the lactose catabolism operon. Galactose-6-phosphate is the inducer.</text>
</comment>
<dbReference type="InterPro" id="IPR014036">
    <property type="entry name" value="DeoR-like_C"/>
</dbReference>
<dbReference type="InterPro" id="IPR001034">
    <property type="entry name" value="DeoR_HTH"/>
</dbReference>
<dbReference type="Gene3D" id="1.10.10.10">
    <property type="entry name" value="Winged helix-like DNA-binding domain superfamily/Winged helix DNA-binding domain"/>
    <property type="match status" value="1"/>
</dbReference>
<keyword evidence="3" id="KW-0805">Transcription regulation</keyword>
<dbReference type="InterPro" id="IPR050313">
    <property type="entry name" value="Carb_Metab_HTH_regulators"/>
</dbReference>
<dbReference type="SMART" id="SM00420">
    <property type="entry name" value="HTH_DEOR"/>
    <property type="match status" value="1"/>
</dbReference>
<evidence type="ECO:0000313" key="8">
    <source>
        <dbReference type="EMBL" id="KRL63532.1"/>
    </source>
</evidence>
<dbReference type="PROSITE" id="PS00894">
    <property type="entry name" value="HTH_DEOR_1"/>
    <property type="match status" value="1"/>
</dbReference>
<feature type="domain" description="HTH deoR-type" evidence="7">
    <location>
        <begin position="3"/>
        <end position="58"/>
    </location>
</feature>
<dbReference type="InterPro" id="IPR036390">
    <property type="entry name" value="WH_DNA-bd_sf"/>
</dbReference>
<dbReference type="InterPro" id="IPR018356">
    <property type="entry name" value="Tscrpt_reg_HTH_DeoR_CS"/>
</dbReference>
<dbReference type="SMART" id="SM01134">
    <property type="entry name" value="DeoRC"/>
    <property type="match status" value="1"/>
</dbReference>
<accession>A0A0R1S3H6</accession>
<reference evidence="8 9" key="1">
    <citation type="journal article" date="2015" name="Genome Announc.">
        <title>Expanding the biotechnology potential of lactobacilli through comparative genomics of 213 strains and associated genera.</title>
        <authorList>
            <person name="Sun Z."/>
            <person name="Harris H.M."/>
            <person name="McCann A."/>
            <person name="Guo C."/>
            <person name="Argimon S."/>
            <person name="Zhang W."/>
            <person name="Yang X."/>
            <person name="Jeffery I.B."/>
            <person name="Cooney J.C."/>
            <person name="Kagawa T.F."/>
            <person name="Liu W."/>
            <person name="Song Y."/>
            <person name="Salvetti E."/>
            <person name="Wrobel A."/>
            <person name="Rasinkangas P."/>
            <person name="Parkhill J."/>
            <person name="Rea M.C."/>
            <person name="O'Sullivan O."/>
            <person name="Ritari J."/>
            <person name="Douillard F.P."/>
            <person name="Paul Ross R."/>
            <person name="Yang R."/>
            <person name="Briner A.E."/>
            <person name="Felis G.E."/>
            <person name="de Vos W.M."/>
            <person name="Barrangou R."/>
            <person name="Klaenhammer T.R."/>
            <person name="Caufield P.W."/>
            <person name="Cui Y."/>
            <person name="Zhang H."/>
            <person name="O'Toole P.W."/>
        </authorList>
    </citation>
    <scope>NUCLEOTIDE SEQUENCE [LARGE SCALE GENOMIC DNA]</scope>
    <source>
        <strain evidence="8 9">DSM 15354</strain>
    </source>
</reference>
<dbReference type="SUPFAM" id="SSF46785">
    <property type="entry name" value="Winged helix' DNA-binding domain"/>
    <property type="match status" value="1"/>
</dbReference>